<evidence type="ECO:0000256" key="4">
    <source>
        <dbReference type="ARBA" id="ARBA00022692"/>
    </source>
</evidence>
<comment type="subcellular location">
    <subcellularLocation>
        <location evidence="1 9">Cell membrane</location>
        <topology evidence="1 9">Single-pass membrane protein</topology>
    </subcellularLocation>
</comment>
<evidence type="ECO:0000313" key="11">
    <source>
        <dbReference type="EMBL" id="NKZ38584.1"/>
    </source>
</evidence>
<dbReference type="InterPro" id="IPR003369">
    <property type="entry name" value="TatA/B/E"/>
</dbReference>
<comment type="caution">
    <text evidence="11">The sequence shown here is derived from an EMBL/GenBank/DDBJ whole genome shotgun (WGS) entry which is preliminary data.</text>
</comment>
<protein>
    <recommendedName>
        <fullName evidence="9">Sec-independent protein translocase protein TatA</fullName>
    </recommendedName>
</protein>
<keyword evidence="7 9" id="KW-0811">Translocation</keyword>
<organism evidence="11 12">
    <name type="scientific">Oleiagrimonas citrea</name>
    <dbReference type="NCBI Taxonomy" id="1665687"/>
    <lineage>
        <taxon>Bacteria</taxon>
        <taxon>Pseudomonadati</taxon>
        <taxon>Pseudomonadota</taxon>
        <taxon>Gammaproteobacteria</taxon>
        <taxon>Lysobacterales</taxon>
        <taxon>Rhodanobacteraceae</taxon>
        <taxon>Oleiagrimonas</taxon>
    </lineage>
</organism>
<dbReference type="GO" id="GO:0008320">
    <property type="term" value="F:protein transmembrane transporter activity"/>
    <property type="evidence" value="ECO:0007669"/>
    <property type="project" value="UniProtKB-UniRule"/>
</dbReference>
<dbReference type="AlphaFoldDB" id="A0A846ZK87"/>
<sequence length="82" mass="8689">MSVGPFQLLLIVLIIVLLFGTKKLGNIGSDLGKAIRGFKKGMSDDDKEDDASEKLKADAPAPAADAKRESESEKSSQDTSGH</sequence>
<keyword evidence="8 9" id="KW-0472">Membrane</keyword>
<dbReference type="InterPro" id="IPR006312">
    <property type="entry name" value="TatA/E"/>
</dbReference>
<dbReference type="HAMAP" id="MF_00236">
    <property type="entry name" value="TatA_E"/>
    <property type="match status" value="1"/>
</dbReference>
<comment type="subunit">
    <text evidence="9">The Tat system comprises two distinct complexes: a TatABC complex, containing multiple copies of TatA, TatB and TatC subunits, and a separate TatA complex, containing only TatA subunits. Substrates initially bind to the TatABC complex, which probably triggers association of the separate TatA complex to form the active translocon.</text>
</comment>
<evidence type="ECO:0000256" key="9">
    <source>
        <dbReference type="HAMAP-Rule" id="MF_00236"/>
    </source>
</evidence>
<keyword evidence="12" id="KW-1185">Reference proteome</keyword>
<dbReference type="Gene3D" id="1.20.5.3310">
    <property type="match status" value="1"/>
</dbReference>
<dbReference type="Pfam" id="PF02416">
    <property type="entry name" value="TatA_B_E"/>
    <property type="match status" value="1"/>
</dbReference>
<feature type="compositionally biased region" description="Basic and acidic residues" evidence="10">
    <location>
        <begin position="65"/>
        <end position="82"/>
    </location>
</feature>
<dbReference type="RefSeq" id="WP_113064126.1">
    <property type="nucleotide sequence ID" value="NZ_JAAZQD010000002.1"/>
</dbReference>
<feature type="transmembrane region" description="Helical" evidence="9">
    <location>
        <begin position="6"/>
        <end position="25"/>
    </location>
</feature>
<keyword evidence="3 9" id="KW-1003">Cell membrane</keyword>
<evidence type="ECO:0000256" key="8">
    <source>
        <dbReference type="ARBA" id="ARBA00023136"/>
    </source>
</evidence>
<dbReference type="GO" id="GO:0033281">
    <property type="term" value="C:TAT protein transport complex"/>
    <property type="evidence" value="ECO:0007669"/>
    <property type="project" value="UniProtKB-UniRule"/>
</dbReference>
<dbReference type="GO" id="GO:0043953">
    <property type="term" value="P:protein transport by the Tat complex"/>
    <property type="evidence" value="ECO:0007669"/>
    <property type="project" value="UniProtKB-UniRule"/>
</dbReference>
<comment type="function">
    <text evidence="9">Part of the twin-arginine translocation (Tat) system that transports large folded proteins containing a characteristic twin-arginine motif in their signal peptide across membranes. TatA could form the protein-conducting channel of the Tat system.</text>
</comment>
<evidence type="ECO:0000256" key="5">
    <source>
        <dbReference type="ARBA" id="ARBA00022927"/>
    </source>
</evidence>
<evidence type="ECO:0000256" key="10">
    <source>
        <dbReference type="SAM" id="MobiDB-lite"/>
    </source>
</evidence>
<evidence type="ECO:0000256" key="2">
    <source>
        <dbReference type="ARBA" id="ARBA00022448"/>
    </source>
</evidence>
<feature type="region of interest" description="Disordered" evidence="10">
    <location>
        <begin position="37"/>
        <end position="82"/>
    </location>
</feature>
<dbReference type="NCBIfam" id="TIGR01411">
    <property type="entry name" value="tatAE"/>
    <property type="match status" value="1"/>
</dbReference>
<dbReference type="Proteomes" id="UP000541636">
    <property type="component" value="Unassembled WGS sequence"/>
</dbReference>
<gene>
    <name evidence="9 11" type="primary">tatA</name>
    <name evidence="11" type="ORF">HF690_06385</name>
</gene>
<evidence type="ECO:0000313" key="12">
    <source>
        <dbReference type="Proteomes" id="UP000541636"/>
    </source>
</evidence>
<dbReference type="PANTHER" id="PTHR42982:SF1">
    <property type="entry name" value="SEC-INDEPENDENT PROTEIN TRANSLOCASE PROTEIN TATA"/>
    <property type="match status" value="1"/>
</dbReference>
<comment type="similarity">
    <text evidence="9">Belongs to the TatA/E family.</text>
</comment>
<evidence type="ECO:0000256" key="1">
    <source>
        <dbReference type="ARBA" id="ARBA00004162"/>
    </source>
</evidence>
<evidence type="ECO:0000256" key="7">
    <source>
        <dbReference type="ARBA" id="ARBA00023010"/>
    </source>
</evidence>
<reference evidence="11 12" key="1">
    <citation type="journal article" date="2017" name="Int. J. Syst. Evol. Microbiol.">
        <title>Oleiagrimonas citrea sp. nov., a marine bacterium isolated from tidal flat sediment and emended description of the genus Oleiagrimonas Fang et al. 2015 and Oleiagrimonas soli.</title>
        <authorList>
            <person name="Yang S.H."/>
            <person name="Seo H.S."/>
            <person name="Seong C.N."/>
            <person name="Kwon K.K."/>
        </authorList>
    </citation>
    <scope>NUCLEOTIDE SEQUENCE [LARGE SCALE GENOMIC DNA]</scope>
    <source>
        <strain evidence="11 12">MEBiC09124</strain>
    </source>
</reference>
<accession>A0A846ZK87</accession>
<proteinExistence type="inferred from homology"/>
<keyword evidence="5 9" id="KW-0653">Protein transport</keyword>
<keyword evidence="2 9" id="KW-0813">Transport</keyword>
<name>A0A846ZK87_9GAMM</name>
<keyword evidence="6 9" id="KW-1133">Transmembrane helix</keyword>
<dbReference type="PANTHER" id="PTHR42982">
    <property type="entry name" value="SEC-INDEPENDENT PROTEIN TRANSLOCASE PROTEIN TATA"/>
    <property type="match status" value="1"/>
</dbReference>
<evidence type="ECO:0000256" key="3">
    <source>
        <dbReference type="ARBA" id="ARBA00022475"/>
    </source>
</evidence>
<evidence type="ECO:0000256" key="6">
    <source>
        <dbReference type="ARBA" id="ARBA00022989"/>
    </source>
</evidence>
<keyword evidence="4 9" id="KW-0812">Transmembrane</keyword>
<dbReference type="EMBL" id="JAAZQD010000002">
    <property type="protein sequence ID" value="NKZ38584.1"/>
    <property type="molecule type" value="Genomic_DNA"/>
</dbReference>